<sequence>MGEQNARERILQAAIKVFAEKSFEGARVDEISREAKVPKSLIYYHFKSKDEILDVLIREFIDEYTLLLSKVPKETHQQKAESMPDRMGGYYQFGQRYSDLVRIVLMDSLKKTTEPPVIYRMLDAFIAQDSQLILDENYDVQERRVTEFFTGFLPNCAYLCFADTWPDYYKIDKQQFGALFANAIKETHGAYHKNHSSKERTE</sequence>
<keyword evidence="5" id="KW-1185">Reference proteome</keyword>
<dbReference type="RefSeq" id="WP_162840425.1">
    <property type="nucleotide sequence ID" value="NZ_FNID01000038.1"/>
</dbReference>
<dbReference type="Pfam" id="PF00440">
    <property type="entry name" value="TetR_N"/>
    <property type="match status" value="1"/>
</dbReference>
<dbReference type="PRINTS" id="PR00455">
    <property type="entry name" value="HTHTETR"/>
</dbReference>
<gene>
    <name evidence="4" type="ORF">SAMN05192585_13820</name>
</gene>
<evidence type="ECO:0000256" key="2">
    <source>
        <dbReference type="PROSITE-ProRule" id="PRU00335"/>
    </source>
</evidence>
<name>A0A1H0F6Y0_9FIRM</name>
<dbReference type="GO" id="GO:0003677">
    <property type="term" value="F:DNA binding"/>
    <property type="evidence" value="ECO:0007669"/>
    <property type="project" value="UniProtKB-UniRule"/>
</dbReference>
<accession>A0A1H0F6Y0</accession>
<reference evidence="4 5" key="1">
    <citation type="submission" date="2016-10" db="EMBL/GenBank/DDBJ databases">
        <authorList>
            <person name="de Groot N.N."/>
        </authorList>
    </citation>
    <scope>NUCLEOTIDE SEQUENCE [LARGE SCALE GENOMIC DNA]</scope>
    <source>
        <strain evidence="4 5">CGMCC 1.5012</strain>
    </source>
</reference>
<dbReference type="Proteomes" id="UP000199182">
    <property type="component" value="Unassembled WGS sequence"/>
</dbReference>
<dbReference type="PANTHER" id="PTHR43479:SF11">
    <property type="entry name" value="ACREF_ENVCD OPERON REPRESSOR-RELATED"/>
    <property type="match status" value="1"/>
</dbReference>
<evidence type="ECO:0000313" key="4">
    <source>
        <dbReference type="EMBL" id="SDN90363.1"/>
    </source>
</evidence>
<feature type="DNA-binding region" description="H-T-H motif" evidence="2">
    <location>
        <begin position="27"/>
        <end position="46"/>
    </location>
</feature>
<dbReference type="STRING" id="258515.SAMN05192585_13820"/>
<protein>
    <submittedName>
        <fullName evidence="4">Transcriptional regulator, TetR family</fullName>
    </submittedName>
</protein>
<dbReference type="PROSITE" id="PS50977">
    <property type="entry name" value="HTH_TETR_2"/>
    <property type="match status" value="1"/>
</dbReference>
<evidence type="ECO:0000256" key="1">
    <source>
        <dbReference type="ARBA" id="ARBA00023125"/>
    </source>
</evidence>
<organism evidence="4 5">
    <name type="scientific">Acetanaerobacterium elongatum</name>
    <dbReference type="NCBI Taxonomy" id="258515"/>
    <lineage>
        <taxon>Bacteria</taxon>
        <taxon>Bacillati</taxon>
        <taxon>Bacillota</taxon>
        <taxon>Clostridia</taxon>
        <taxon>Eubacteriales</taxon>
        <taxon>Oscillospiraceae</taxon>
        <taxon>Acetanaerobacterium</taxon>
    </lineage>
</organism>
<dbReference type="SUPFAM" id="SSF46689">
    <property type="entry name" value="Homeodomain-like"/>
    <property type="match status" value="1"/>
</dbReference>
<dbReference type="Gene3D" id="1.10.357.10">
    <property type="entry name" value="Tetracycline Repressor, domain 2"/>
    <property type="match status" value="1"/>
</dbReference>
<evidence type="ECO:0000313" key="5">
    <source>
        <dbReference type="Proteomes" id="UP000199182"/>
    </source>
</evidence>
<dbReference type="EMBL" id="FNID01000038">
    <property type="protein sequence ID" value="SDN90363.1"/>
    <property type="molecule type" value="Genomic_DNA"/>
</dbReference>
<dbReference type="InterPro" id="IPR001647">
    <property type="entry name" value="HTH_TetR"/>
</dbReference>
<dbReference type="AlphaFoldDB" id="A0A1H0F6Y0"/>
<keyword evidence="1 2" id="KW-0238">DNA-binding</keyword>
<dbReference type="PANTHER" id="PTHR43479">
    <property type="entry name" value="ACREF/ENVCD OPERON REPRESSOR-RELATED"/>
    <property type="match status" value="1"/>
</dbReference>
<feature type="domain" description="HTH tetR-type" evidence="3">
    <location>
        <begin position="4"/>
        <end position="64"/>
    </location>
</feature>
<dbReference type="InterPro" id="IPR009057">
    <property type="entry name" value="Homeodomain-like_sf"/>
</dbReference>
<evidence type="ECO:0000259" key="3">
    <source>
        <dbReference type="PROSITE" id="PS50977"/>
    </source>
</evidence>
<proteinExistence type="predicted"/>
<dbReference type="InterPro" id="IPR050624">
    <property type="entry name" value="HTH-type_Tx_Regulator"/>
</dbReference>